<dbReference type="GO" id="GO:0005667">
    <property type="term" value="C:transcription regulator complex"/>
    <property type="evidence" value="ECO:0007669"/>
    <property type="project" value="InterPro"/>
</dbReference>
<keyword evidence="5" id="KW-0539">Nucleus</keyword>
<dbReference type="Gene3D" id="3.30.450.20">
    <property type="entry name" value="PAS domain"/>
    <property type="match status" value="2"/>
</dbReference>
<keyword evidence="3" id="KW-0238">DNA-binding</keyword>
<dbReference type="InterPro" id="IPR000014">
    <property type="entry name" value="PAS"/>
</dbReference>
<evidence type="ECO:0000259" key="7">
    <source>
        <dbReference type="PROSITE" id="PS50112"/>
    </source>
</evidence>
<dbReference type="InterPro" id="IPR035965">
    <property type="entry name" value="PAS-like_dom_sf"/>
</dbReference>
<dbReference type="GO" id="GO:0005737">
    <property type="term" value="C:cytoplasm"/>
    <property type="evidence" value="ECO:0007669"/>
    <property type="project" value="InterPro"/>
</dbReference>
<evidence type="ECO:0000313" key="10">
    <source>
        <dbReference type="RefSeq" id="XP_026500845.2"/>
    </source>
</evidence>
<dbReference type="CDD" id="cd11391">
    <property type="entry name" value="bHLH_PAS"/>
    <property type="match status" value="1"/>
</dbReference>
<feature type="compositionally biased region" description="Polar residues" evidence="6">
    <location>
        <begin position="549"/>
        <end position="563"/>
    </location>
</feature>
<dbReference type="RefSeq" id="XP_026500845.2">
    <property type="nucleotide sequence ID" value="XM_026645060.2"/>
</dbReference>
<evidence type="ECO:0000256" key="2">
    <source>
        <dbReference type="ARBA" id="ARBA00023015"/>
    </source>
</evidence>
<dbReference type="PROSITE" id="PS50112">
    <property type="entry name" value="PAS"/>
    <property type="match status" value="1"/>
</dbReference>
<dbReference type="GeneID" id="113404222"/>
<feature type="region of interest" description="Disordered" evidence="6">
    <location>
        <begin position="805"/>
        <end position="845"/>
    </location>
</feature>
<feature type="region of interest" description="Disordered" evidence="6">
    <location>
        <begin position="71"/>
        <end position="91"/>
    </location>
</feature>
<dbReference type="SUPFAM" id="SSF47459">
    <property type="entry name" value="HLH, helix-loop-helix DNA-binding domain"/>
    <property type="match status" value="1"/>
</dbReference>
<dbReference type="InterPro" id="IPR001067">
    <property type="entry name" value="Nuc_translocat"/>
</dbReference>
<name>A0A8B8IUL9_VANTA</name>
<evidence type="ECO:0000256" key="4">
    <source>
        <dbReference type="ARBA" id="ARBA00023163"/>
    </source>
</evidence>
<feature type="compositionally biased region" description="Basic and acidic residues" evidence="6">
    <location>
        <begin position="75"/>
        <end position="91"/>
    </location>
</feature>
<evidence type="ECO:0000256" key="5">
    <source>
        <dbReference type="ARBA" id="ARBA00023242"/>
    </source>
</evidence>
<feature type="domain" description="BHLH" evidence="8">
    <location>
        <begin position="76"/>
        <end position="129"/>
    </location>
</feature>
<evidence type="ECO:0000256" key="1">
    <source>
        <dbReference type="ARBA" id="ARBA00022737"/>
    </source>
</evidence>
<evidence type="ECO:0000259" key="8">
    <source>
        <dbReference type="PROSITE" id="PS50888"/>
    </source>
</evidence>
<accession>A0A8B8IUL9</accession>
<dbReference type="AlphaFoldDB" id="A0A8B8IUL9"/>
<dbReference type="GO" id="GO:0045944">
    <property type="term" value="P:positive regulation of transcription by RNA polymerase II"/>
    <property type="evidence" value="ECO:0007669"/>
    <property type="project" value="UniProtKB-ARBA"/>
</dbReference>
<proteinExistence type="predicted"/>
<dbReference type="GO" id="GO:0003700">
    <property type="term" value="F:DNA-binding transcription factor activity"/>
    <property type="evidence" value="ECO:0007669"/>
    <property type="project" value="InterPro"/>
</dbReference>
<dbReference type="GO" id="GO:0005634">
    <property type="term" value="C:nucleus"/>
    <property type="evidence" value="ECO:0007669"/>
    <property type="project" value="InterPro"/>
</dbReference>
<evidence type="ECO:0000256" key="6">
    <source>
        <dbReference type="SAM" id="MobiDB-lite"/>
    </source>
</evidence>
<reference evidence="10" key="1">
    <citation type="submission" date="2025-08" db="UniProtKB">
        <authorList>
            <consortium name="RefSeq"/>
        </authorList>
    </citation>
    <scope>IDENTIFICATION</scope>
    <source>
        <tissue evidence="10">Whole body</tissue>
    </source>
</reference>
<dbReference type="SUPFAM" id="SSF55785">
    <property type="entry name" value="PYP-like sensor domain (PAS domain)"/>
    <property type="match status" value="2"/>
</dbReference>
<dbReference type="InterPro" id="IPR050933">
    <property type="entry name" value="Circadian_TF"/>
</dbReference>
<dbReference type="InterPro" id="IPR036638">
    <property type="entry name" value="HLH_DNA-bd_sf"/>
</dbReference>
<gene>
    <name evidence="10" type="primary">LOC113404222</name>
</gene>
<organism evidence="9 10">
    <name type="scientific">Vanessa tameamea</name>
    <name type="common">Kamehameha butterfly</name>
    <dbReference type="NCBI Taxonomy" id="334116"/>
    <lineage>
        <taxon>Eukaryota</taxon>
        <taxon>Metazoa</taxon>
        <taxon>Ecdysozoa</taxon>
        <taxon>Arthropoda</taxon>
        <taxon>Hexapoda</taxon>
        <taxon>Insecta</taxon>
        <taxon>Pterygota</taxon>
        <taxon>Neoptera</taxon>
        <taxon>Endopterygota</taxon>
        <taxon>Lepidoptera</taxon>
        <taxon>Glossata</taxon>
        <taxon>Ditrysia</taxon>
        <taxon>Papilionoidea</taxon>
        <taxon>Nymphalidae</taxon>
        <taxon>Nymphalinae</taxon>
        <taxon>Vanessa</taxon>
    </lineage>
</organism>
<evidence type="ECO:0000256" key="3">
    <source>
        <dbReference type="ARBA" id="ARBA00023125"/>
    </source>
</evidence>
<feature type="region of interest" description="Disordered" evidence="6">
    <location>
        <begin position="660"/>
        <end position="742"/>
    </location>
</feature>
<keyword evidence="9" id="KW-1185">Reference proteome</keyword>
<dbReference type="Gene3D" id="4.10.280.10">
    <property type="entry name" value="Helix-loop-helix DNA-binding domain"/>
    <property type="match status" value="1"/>
</dbReference>
<dbReference type="SMART" id="SM00353">
    <property type="entry name" value="HLH"/>
    <property type="match status" value="1"/>
</dbReference>
<dbReference type="GO" id="GO:0046983">
    <property type="term" value="F:protein dimerization activity"/>
    <property type="evidence" value="ECO:0007669"/>
    <property type="project" value="InterPro"/>
</dbReference>
<dbReference type="InterPro" id="IPR011598">
    <property type="entry name" value="bHLH_dom"/>
</dbReference>
<dbReference type="Pfam" id="PF13426">
    <property type="entry name" value="PAS_9"/>
    <property type="match status" value="1"/>
</dbReference>
<dbReference type="PROSITE" id="PS50888">
    <property type="entry name" value="BHLH"/>
    <property type="match status" value="1"/>
</dbReference>
<dbReference type="SMART" id="SM00091">
    <property type="entry name" value="PAS"/>
    <property type="match status" value="1"/>
</dbReference>
<dbReference type="CDD" id="cd00130">
    <property type="entry name" value="PAS"/>
    <property type="match status" value="2"/>
</dbReference>
<dbReference type="NCBIfam" id="TIGR00229">
    <property type="entry name" value="sensory_box"/>
    <property type="match status" value="1"/>
</dbReference>
<dbReference type="PRINTS" id="PR00785">
    <property type="entry name" value="NCTRNSLOCATR"/>
</dbReference>
<keyword evidence="4" id="KW-0804">Transcription</keyword>
<sequence>MAEWSFLERDYPNRAYDVFPFPYYQDKEIQPAPAQCLAAQAQPFQCPSPTLTVLLSPAQQGTQQICEYNQTTKGENPRELRNKAEKQRRDKMNESVARLASIVPPVVKPGRKMNKRNVLRLAAHYLRSHQHVFGSSIDRGPEFSSAFTQTLLKSLKGFLITTTYKGIVVVVSPNIQEYLGYTELELLGQDVFSIIHKEDHQLLAEQLYPRSCSLTSNGQLLLPREKDAEKTVAEALCNEKRSFIIRFKKLSHQRSEPPQYVTCHVEGSLRKSDRAGTRFDQIVQIGRRVRSRGENPFSSGNDIVFVGIVRPATDTFISESGLESFRMEYRTRHSIDGEIIQCEQRIALVTGYMTHEVNGVNAMNFMHRDDVRWVIIALREMYDQHRLVGESCYRLMTKNGEFIYMRTLGRLDVDRDTKAVTSFVCTNTVVAEQEGKHLIKLMKRKFTLMINNGEPKDFDVEEKEEDTKQSLPVEDPRQLEKVILHLVTNLPSPQPEDTHHNPCSINGEVSPSHLAIIPPQRERIQKAIEKSYSVIKTIDMASNREWKSNKNLPSTSSKQQIETSEMDTQDDHSDIIRALCLGICQGPPCTCISDSPEDTNRILSPTENDLYMSYLAAAPPTVNVVDTSLTNLSDSRDLPIQFNISSSSFSSDLFCEQESKPSCSRTSGKPRRTEQARKPAGPSSHFSPPIIQERRVMSPSIRAPKPYVEPTPGTSGLKRQRKVDNKNVNKRNVHIGSRSEGLKDNPDFDYMLNLAIEDSYNLERGRITPSNTILGDDELVKTIDKIEAEDGVDSRNLTIDNFTEPEVDKTTRYKRYSRKTRDTKRASGPRMTPPDIYEFKDDDVN</sequence>
<dbReference type="Pfam" id="PF00010">
    <property type="entry name" value="HLH"/>
    <property type="match status" value="1"/>
</dbReference>
<feature type="region of interest" description="Disordered" evidence="6">
    <location>
        <begin position="546"/>
        <end position="569"/>
    </location>
</feature>
<keyword evidence="1" id="KW-0677">Repeat</keyword>
<feature type="domain" description="PAS" evidence="7">
    <location>
        <begin position="144"/>
        <end position="207"/>
    </location>
</feature>
<dbReference type="Pfam" id="PF14598">
    <property type="entry name" value="PAS_11"/>
    <property type="match status" value="1"/>
</dbReference>
<protein>
    <submittedName>
        <fullName evidence="10">Hypoxia-inducible factor 1-alpha-like isoform X1</fullName>
    </submittedName>
</protein>
<dbReference type="PANTHER" id="PTHR23042">
    <property type="entry name" value="CIRCADIAN PROTEIN CLOCK/ARNT/BMAL/PAS"/>
    <property type="match status" value="1"/>
</dbReference>
<keyword evidence="2" id="KW-0805">Transcription regulation</keyword>
<dbReference type="GO" id="GO:0003677">
    <property type="term" value="F:DNA binding"/>
    <property type="evidence" value="ECO:0007669"/>
    <property type="project" value="UniProtKB-KW"/>
</dbReference>
<dbReference type="OrthoDB" id="7788762at2759"/>
<evidence type="ECO:0000313" key="9">
    <source>
        <dbReference type="Proteomes" id="UP001652626"/>
    </source>
</evidence>
<dbReference type="Proteomes" id="UP001652626">
    <property type="component" value="Chromosome Z"/>
</dbReference>